<feature type="binding site" evidence="9">
    <location>
        <position position="118"/>
    </location>
    <ligand>
        <name>[2Fe-2S] cluster</name>
        <dbReference type="ChEBI" id="CHEBI:190135"/>
    </ligand>
</feature>
<dbReference type="Gene3D" id="3.40.30.10">
    <property type="entry name" value="Glutaredoxin"/>
    <property type="match status" value="1"/>
</dbReference>
<keyword evidence="6 9" id="KW-0411">Iron-sulfur</keyword>
<gene>
    <name evidence="11" type="primary">LOC117568520</name>
</gene>
<keyword evidence="10" id="KW-1185">Reference proteome</keyword>
<dbReference type="Proteomes" id="UP000515160">
    <property type="component" value="Chromosome 3"/>
</dbReference>
<keyword evidence="2 9" id="KW-0001">2Fe-2S</keyword>
<accession>A0A6P8X066</accession>
<dbReference type="GO" id="GO:0046872">
    <property type="term" value="F:metal ion binding"/>
    <property type="evidence" value="ECO:0007669"/>
    <property type="project" value="UniProtKB-KW"/>
</dbReference>
<dbReference type="GO" id="GO:1902494">
    <property type="term" value="C:catalytic complex"/>
    <property type="evidence" value="ECO:0007669"/>
    <property type="project" value="UniProtKB-ARBA"/>
</dbReference>
<sequence>MFGIVKGLLQLPGRVLLKQPNRCKLDASNMYDKLKFEFTEQNLCRAKDLLSNYPEKEQRGALLPLLDLAQRQYGWLPITAIKAVADMIKVDHFEAWEVAYYYTMFRQHPEGKYRLTVCTSTPCYLRGGDVILNTCKEVLQLKENETSSDMQFTLKTACCYGACVNAPVLGINDDIYEDLTVSELECILDNLKQDVIPPAGPRSGRFCSEPISGPTTLLVEPPPAGFGMQELCKPKKC</sequence>
<dbReference type="GO" id="GO:0008137">
    <property type="term" value="F:NADH dehydrogenase (ubiquinone) activity"/>
    <property type="evidence" value="ECO:0007669"/>
    <property type="project" value="UniProtKB-ARBA"/>
</dbReference>
<dbReference type="InterPro" id="IPR036249">
    <property type="entry name" value="Thioredoxin-like_sf"/>
</dbReference>
<dbReference type="CTD" id="39926"/>
<dbReference type="PANTHER" id="PTHR10371:SF3">
    <property type="entry name" value="NADH DEHYDROGENASE [UBIQUINONE] FLAVOPROTEIN 2, MITOCHONDRIAL"/>
    <property type="match status" value="1"/>
</dbReference>
<dbReference type="Gene3D" id="1.10.10.1590">
    <property type="entry name" value="NADH-quinone oxidoreductase subunit E"/>
    <property type="match status" value="1"/>
</dbReference>
<evidence type="ECO:0000256" key="5">
    <source>
        <dbReference type="ARBA" id="ARBA00023004"/>
    </source>
</evidence>
<dbReference type="GeneID" id="117568520"/>
<evidence type="ECO:0000256" key="4">
    <source>
        <dbReference type="ARBA" id="ARBA00022967"/>
    </source>
</evidence>
<dbReference type="AlphaFoldDB" id="A0A6P8X066"/>
<comment type="similarity">
    <text evidence="1">Belongs to the complex I 24 kDa subunit family.</text>
</comment>
<dbReference type="InterPro" id="IPR042128">
    <property type="entry name" value="NuoE_dom"/>
</dbReference>
<dbReference type="GO" id="GO:0098796">
    <property type="term" value="C:membrane protein complex"/>
    <property type="evidence" value="ECO:0007669"/>
    <property type="project" value="UniProtKB-ARBA"/>
</dbReference>
<comment type="cofactor">
    <cofactor evidence="8">
        <name>[2Fe-2S] cluster</name>
        <dbReference type="ChEBI" id="CHEBI:190135"/>
    </cofactor>
</comment>
<dbReference type="SUPFAM" id="SSF52833">
    <property type="entry name" value="Thioredoxin-like"/>
    <property type="match status" value="1"/>
</dbReference>
<evidence type="ECO:0000256" key="7">
    <source>
        <dbReference type="ARBA" id="ARBA00023027"/>
    </source>
</evidence>
<evidence type="ECO:0000256" key="2">
    <source>
        <dbReference type="ARBA" id="ARBA00022714"/>
    </source>
</evidence>
<evidence type="ECO:0000256" key="3">
    <source>
        <dbReference type="ARBA" id="ARBA00022723"/>
    </source>
</evidence>
<dbReference type="PIRSF" id="PIRSF000216">
    <property type="entry name" value="NADH_DH_24kDa"/>
    <property type="match status" value="1"/>
</dbReference>
<dbReference type="InterPro" id="IPR002023">
    <property type="entry name" value="NuoE-like"/>
</dbReference>
<keyword evidence="7" id="KW-0520">NAD</keyword>
<evidence type="ECO:0000256" key="6">
    <source>
        <dbReference type="ARBA" id="ARBA00023014"/>
    </source>
</evidence>
<evidence type="ECO:0000256" key="9">
    <source>
        <dbReference type="PIRSR" id="PIRSR000216-1"/>
    </source>
</evidence>
<proteinExistence type="inferred from homology"/>
<feature type="binding site" evidence="9">
    <location>
        <position position="163"/>
    </location>
    <ligand>
        <name>[2Fe-2S] cluster</name>
        <dbReference type="ChEBI" id="CHEBI:190135"/>
    </ligand>
</feature>
<evidence type="ECO:0000313" key="11">
    <source>
        <dbReference type="RefSeq" id="XP_034105113.1"/>
    </source>
</evidence>
<reference evidence="11" key="1">
    <citation type="submission" date="2025-08" db="UniProtKB">
        <authorList>
            <consortium name="RefSeq"/>
        </authorList>
    </citation>
    <scope>IDENTIFICATION</scope>
    <source>
        <strain evidence="11">15112-1751.03</strain>
        <tissue evidence="11">Whole Adult</tissue>
    </source>
</reference>
<dbReference type="GO" id="GO:0003954">
    <property type="term" value="F:NADH dehydrogenase activity"/>
    <property type="evidence" value="ECO:0007669"/>
    <property type="project" value="TreeGrafter"/>
</dbReference>
<protein>
    <submittedName>
        <fullName evidence="11">NADH-quinone oxidoreductase subunit E</fullName>
    </submittedName>
</protein>
<dbReference type="CDD" id="cd03064">
    <property type="entry name" value="TRX_Fd_NuoE"/>
    <property type="match status" value="1"/>
</dbReference>
<evidence type="ECO:0000313" key="10">
    <source>
        <dbReference type="Proteomes" id="UP000515160"/>
    </source>
</evidence>
<evidence type="ECO:0000256" key="8">
    <source>
        <dbReference type="ARBA" id="ARBA00034078"/>
    </source>
</evidence>
<organism evidence="10 11">
    <name type="scientific">Drosophila albomicans</name>
    <name type="common">Fruit fly</name>
    <dbReference type="NCBI Taxonomy" id="7291"/>
    <lineage>
        <taxon>Eukaryota</taxon>
        <taxon>Metazoa</taxon>
        <taxon>Ecdysozoa</taxon>
        <taxon>Arthropoda</taxon>
        <taxon>Hexapoda</taxon>
        <taxon>Insecta</taxon>
        <taxon>Pterygota</taxon>
        <taxon>Neoptera</taxon>
        <taxon>Endopterygota</taxon>
        <taxon>Diptera</taxon>
        <taxon>Brachycera</taxon>
        <taxon>Muscomorpha</taxon>
        <taxon>Ephydroidea</taxon>
        <taxon>Drosophilidae</taxon>
        <taxon>Drosophila</taxon>
    </lineage>
</organism>
<dbReference type="InterPro" id="IPR041921">
    <property type="entry name" value="NuoE_N"/>
</dbReference>
<keyword evidence="3 9" id="KW-0479">Metal-binding</keyword>
<dbReference type="GO" id="GO:0051537">
    <property type="term" value="F:2 iron, 2 sulfur cluster binding"/>
    <property type="evidence" value="ECO:0007669"/>
    <property type="project" value="UniProtKB-KW"/>
</dbReference>
<evidence type="ECO:0000256" key="1">
    <source>
        <dbReference type="ARBA" id="ARBA00010643"/>
    </source>
</evidence>
<comment type="cofactor">
    <cofactor evidence="9">
        <name>[2Fe-2S] cluster</name>
        <dbReference type="ChEBI" id="CHEBI:190135"/>
    </cofactor>
    <text evidence="9">Binds 1 [2Fe-2S] cluster.</text>
</comment>
<dbReference type="FunFam" id="1.10.10.1590:FF:000001">
    <property type="entry name" value="NADH-quinone oxidoreductase subunit E"/>
    <property type="match status" value="1"/>
</dbReference>
<dbReference type="GO" id="GO:0006120">
    <property type="term" value="P:mitochondrial electron transport, NADH to ubiquinone"/>
    <property type="evidence" value="ECO:0007669"/>
    <property type="project" value="UniProtKB-ARBA"/>
</dbReference>
<dbReference type="Pfam" id="PF01257">
    <property type="entry name" value="2Fe-2S_thioredx"/>
    <property type="match status" value="1"/>
</dbReference>
<dbReference type="OrthoDB" id="10254187at2759"/>
<dbReference type="GO" id="GO:0005743">
    <property type="term" value="C:mitochondrial inner membrane"/>
    <property type="evidence" value="ECO:0007669"/>
    <property type="project" value="UniProtKB-ARBA"/>
</dbReference>
<keyword evidence="4" id="KW-1278">Translocase</keyword>
<keyword evidence="5 9" id="KW-0408">Iron</keyword>
<dbReference type="RefSeq" id="XP_034105113.1">
    <property type="nucleotide sequence ID" value="XM_034249222.2"/>
</dbReference>
<dbReference type="PANTHER" id="PTHR10371">
    <property type="entry name" value="NADH DEHYDROGENASE UBIQUINONE FLAVOPROTEIN 2, MITOCHONDRIAL"/>
    <property type="match status" value="1"/>
</dbReference>
<dbReference type="NCBIfam" id="TIGR01958">
    <property type="entry name" value="nuoE_fam"/>
    <property type="match status" value="1"/>
</dbReference>
<name>A0A6P8X066_DROAB</name>
<dbReference type="FunFam" id="3.40.30.10:FF:000022">
    <property type="entry name" value="NADH dehydrogenase flavoprotein 2, mitochondrial"/>
    <property type="match status" value="1"/>
</dbReference>
<feature type="binding site" evidence="9">
    <location>
        <position position="123"/>
    </location>
    <ligand>
        <name>[2Fe-2S] cluster</name>
        <dbReference type="ChEBI" id="CHEBI:190135"/>
    </ligand>
</feature>
<feature type="binding site" evidence="9">
    <location>
        <position position="159"/>
    </location>
    <ligand>
        <name>[2Fe-2S] cluster</name>
        <dbReference type="ChEBI" id="CHEBI:190135"/>
    </ligand>
</feature>